<feature type="domain" description="MYND-type" evidence="6">
    <location>
        <begin position="51"/>
        <end position="91"/>
    </location>
</feature>
<protein>
    <recommendedName>
        <fullName evidence="6">MYND-type domain-containing protein</fullName>
    </recommendedName>
</protein>
<dbReference type="Proteomes" id="UP000054248">
    <property type="component" value="Unassembled WGS sequence"/>
</dbReference>
<dbReference type="InterPro" id="IPR002893">
    <property type="entry name" value="Znf_MYND"/>
</dbReference>
<dbReference type="GO" id="GO:0008270">
    <property type="term" value="F:zinc ion binding"/>
    <property type="evidence" value="ECO:0007669"/>
    <property type="project" value="UniProtKB-KW"/>
</dbReference>
<reference evidence="7 8" key="1">
    <citation type="submission" date="2014-04" db="EMBL/GenBank/DDBJ databases">
        <authorList>
            <consortium name="DOE Joint Genome Institute"/>
            <person name="Kuo A."/>
            <person name="Girlanda M."/>
            <person name="Perotto S."/>
            <person name="Kohler A."/>
            <person name="Nagy L.G."/>
            <person name="Floudas D."/>
            <person name="Copeland A."/>
            <person name="Barry K.W."/>
            <person name="Cichocki N."/>
            <person name="Veneault-Fourrey C."/>
            <person name="LaButti K."/>
            <person name="Lindquist E.A."/>
            <person name="Lipzen A."/>
            <person name="Lundell T."/>
            <person name="Morin E."/>
            <person name="Murat C."/>
            <person name="Sun H."/>
            <person name="Tunlid A."/>
            <person name="Henrissat B."/>
            <person name="Grigoriev I.V."/>
            <person name="Hibbett D.S."/>
            <person name="Martin F."/>
            <person name="Nordberg H.P."/>
            <person name="Cantor M.N."/>
            <person name="Hua S.X."/>
        </authorList>
    </citation>
    <scope>NUCLEOTIDE SEQUENCE [LARGE SCALE GENOMIC DNA]</scope>
    <source>
        <strain evidence="7 8">MUT 4182</strain>
    </source>
</reference>
<evidence type="ECO:0000256" key="1">
    <source>
        <dbReference type="ARBA" id="ARBA00022723"/>
    </source>
</evidence>
<dbReference type="OrthoDB" id="341421at2759"/>
<accession>A0A0C3MCH8</accession>
<sequence length="228" mass="25340">LLHRLLLLNSDRVASGAGAGDRNASLKTSFILPIGPIEKFDIARLTRGLSCVLCGKQSKTRCARCQGNMHLITYSGAECQTQDWATHKKTCNSLTSAIWSVMPFTSSLFGFKHSTIISLSGRGRAKDLTSSKPAEDGGEEVPPNEHGDNPFLIKVQYNGSPYMMVYDRTRALETHFNRDDNPRVFDRIAALVREKGFMGMKIYVWAKRTADCELSLALDKIPSQDVPW</sequence>
<organism evidence="7 8">
    <name type="scientific">Tulasnella calospora MUT 4182</name>
    <dbReference type="NCBI Taxonomy" id="1051891"/>
    <lineage>
        <taxon>Eukaryota</taxon>
        <taxon>Fungi</taxon>
        <taxon>Dikarya</taxon>
        <taxon>Basidiomycota</taxon>
        <taxon>Agaricomycotina</taxon>
        <taxon>Agaricomycetes</taxon>
        <taxon>Cantharellales</taxon>
        <taxon>Tulasnellaceae</taxon>
        <taxon>Tulasnella</taxon>
    </lineage>
</organism>
<proteinExistence type="predicted"/>
<dbReference type="PROSITE" id="PS50865">
    <property type="entry name" value="ZF_MYND_2"/>
    <property type="match status" value="1"/>
</dbReference>
<name>A0A0C3MCH8_9AGAM</name>
<keyword evidence="8" id="KW-1185">Reference proteome</keyword>
<dbReference type="AlphaFoldDB" id="A0A0C3MCH8"/>
<keyword evidence="3" id="KW-0862">Zinc</keyword>
<dbReference type="Pfam" id="PF01753">
    <property type="entry name" value="zf-MYND"/>
    <property type="match status" value="1"/>
</dbReference>
<evidence type="ECO:0000313" key="8">
    <source>
        <dbReference type="Proteomes" id="UP000054248"/>
    </source>
</evidence>
<evidence type="ECO:0000256" key="4">
    <source>
        <dbReference type="PROSITE-ProRule" id="PRU00134"/>
    </source>
</evidence>
<dbReference type="SUPFAM" id="SSF144232">
    <property type="entry name" value="HIT/MYND zinc finger-like"/>
    <property type="match status" value="1"/>
</dbReference>
<feature type="region of interest" description="Disordered" evidence="5">
    <location>
        <begin position="125"/>
        <end position="148"/>
    </location>
</feature>
<gene>
    <name evidence="7" type="ORF">M407DRAFT_67929</name>
</gene>
<dbReference type="Gene3D" id="6.10.140.2220">
    <property type="match status" value="1"/>
</dbReference>
<evidence type="ECO:0000313" key="7">
    <source>
        <dbReference type="EMBL" id="KIO31457.1"/>
    </source>
</evidence>
<keyword evidence="2 4" id="KW-0863">Zinc-finger</keyword>
<feature type="compositionally biased region" description="Basic and acidic residues" evidence="5">
    <location>
        <begin position="125"/>
        <end position="135"/>
    </location>
</feature>
<keyword evidence="1" id="KW-0479">Metal-binding</keyword>
<dbReference type="EMBL" id="KN822963">
    <property type="protein sequence ID" value="KIO31457.1"/>
    <property type="molecule type" value="Genomic_DNA"/>
</dbReference>
<reference evidence="8" key="2">
    <citation type="submission" date="2015-01" db="EMBL/GenBank/DDBJ databases">
        <title>Evolutionary Origins and Diversification of the Mycorrhizal Mutualists.</title>
        <authorList>
            <consortium name="DOE Joint Genome Institute"/>
            <consortium name="Mycorrhizal Genomics Consortium"/>
            <person name="Kohler A."/>
            <person name="Kuo A."/>
            <person name="Nagy L.G."/>
            <person name="Floudas D."/>
            <person name="Copeland A."/>
            <person name="Barry K.W."/>
            <person name="Cichocki N."/>
            <person name="Veneault-Fourrey C."/>
            <person name="LaButti K."/>
            <person name="Lindquist E.A."/>
            <person name="Lipzen A."/>
            <person name="Lundell T."/>
            <person name="Morin E."/>
            <person name="Murat C."/>
            <person name="Riley R."/>
            <person name="Ohm R."/>
            <person name="Sun H."/>
            <person name="Tunlid A."/>
            <person name="Henrissat B."/>
            <person name="Grigoriev I.V."/>
            <person name="Hibbett D.S."/>
            <person name="Martin F."/>
        </authorList>
    </citation>
    <scope>NUCLEOTIDE SEQUENCE [LARGE SCALE GENOMIC DNA]</scope>
    <source>
        <strain evidence="8">MUT 4182</strain>
    </source>
</reference>
<evidence type="ECO:0000256" key="3">
    <source>
        <dbReference type="ARBA" id="ARBA00022833"/>
    </source>
</evidence>
<dbReference type="STRING" id="1051891.A0A0C3MCH8"/>
<evidence type="ECO:0000259" key="6">
    <source>
        <dbReference type="PROSITE" id="PS50865"/>
    </source>
</evidence>
<dbReference type="HOGENOM" id="CLU_038729_0_0_1"/>
<feature type="non-terminal residue" evidence="7">
    <location>
        <position position="1"/>
    </location>
</feature>
<evidence type="ECO:0000256" key="2">
    <source>
        <dbReference type="ARBA" id="ARBA00022771"/>
    </source>
</evidence>
<evidence type="ECO:0000256" key="5">
    <source>
        <dbReference type="SAM" id="MobiDB-lite"/>
    </source>
</evidence>